<keyword evidence="1" id="KW-0812">Transmembrane</keyword>
<proteinExistence type="predicted"/>
<dbReference type="AlphaFoldDB" id="A0A2T9Y3J9"/>
<name>A0A2T9Y3J9_9FUNG</name>
<dbReference type="EMBL" id="MBFT01000825">
    <property type="protein sequence ID" value="PVU86908.1"/>
    <property type="molecule type" value="Genomic_DNA"/>
</dbReference>
<evidence type="ECO:0000256" key="1">
    <source>
        <dbReference type="SAM" id="Phobius"/>
    </source>
</evidence>
<evidence type="ECO:0000313" key="2">
    <source>
        <dbReference type="EMBL" id="PVU86908.1"/>
    </source>
</evidence>
<feature type="transmembrane region" description="Helical" evidence="1">
    <location>
        <begin position="6"/>
        <end position="23"/>
    </location>
</feature>
<gene>
    <name evidence="2" type="ORF">BB559_006338</name>
</gene>
<dbReference type="Proteomes" id="UP000245699">
    <property type="component" value="Unassembled WGS sequence"/>
</dbReference>
<keyword evidence="3" id="KW-1185">Reference proteome</keyword>
<sequence length="128" mass="14951">MKLKSQLYIINIILFFLSFSVVARKIKFSGVLIKNEKHNPGLYVLLLRNGNIVLNEHFVPTKIFSEEQNENMFNVESNDISITFNQHRFYIRYKGINSPYSEWIDSFNLCTSSDIQCSDFIGSIKVQF</sequence>
<organism evidence="2 3">
    <name type="scientific">Furculomyces boomerangus</name>
    <dbReference type="NCBI Taxonomy" id="61424"/>
    <lineage>
        <taxon>Eukaryota</taxon>
        <taxon>Fungi</taxon>
        <taxon>Fungi incertae sedis</taxon>
        <taxon>Zoopagomycota</taxon>
        <taxon>Kickxellomycotina</taxon>
        <taxon>Harpellomycetes</taxon>
        <taxon>Harpellales</taxon>
        <taxon>Harpellaceae</taxon>
        <taxon>Furculomyces</taxon>
    </lineage>
</organism>
<keyword evidence="1" id="KW-1133">Transmembrane helix</keyword>
<evidence type="ECO:0000313" key="3">
    <source>
        <dbReference type="Proteomes" id="UP000245699"/>
    </source>
</evidence>
<comment type="caution">
    <text evidence="2">The sequence shown here is derived from an EMBL/GenBank/DDBJ whole genome shotgun (WGS) entry which is preliminary data.</text>
</comment>
<reference evidence="2 3" key="1">
    <citation type="journal article" date="2018" name="MBio">
        <title>Comparative Genomics Reveals the Core Gene Toolbox for the Fungus-Insect Symbiosis.</title>
        <authorList>
            <person name="Wang Y."/>
            <person name="Stata M."/>
            <person name="Wang W."/>
            <person name="Stajich J.E."/>
            <person name="White M.M."/>
            <person name="Moncalvo J.M."/>
        </authorList>
    </citation>
    <scope>NUCLEOTIDE SEQUENCE [LARGE SCALE GENOMIC DNA]</scope>
    <source>
        <strain evidence="2 3">AUS-77-4</strain>
    </source>
</reference>
<protein>
    <submittedName>
        <fullName evidence="2">Uncharacterized protein</fullName>
    </submittedName>
</protein>
<accession>A0A2T9Y3J9</accession>
<keyword evidence="1" id="KW-0472">Membrane</keyword>